<dbReference type="Proteomes" id="UP000237822">
    <property type="component" value="Unassembled WGS sequence"/>
</dbReference>
<dbReference type="AlphaFoldDB" id="A0A2T0U836"/>
<dbReference type="InterPro" id="IPR034660">
    <property type="entry name" value="DinB/YfiT-like"/>
</dbReference>
<dbReference type="Pfam" id="PF04978">
    <property type="entry name" value="MST"/>
    <property type="match status" value="1"/>
</dbReference>
<feature type="region of interest" description="Disordered" evidence="1">
    <location>
        <begin position="172"/>
        <end position="191"/>
    </location>
</feature>
<evidence type="ECO:0000313" key="2">
    <source>
        <dbReference type="EMBL" id="PRY54018.1"/>
    </source>
</evidence>
<comment type="caution">
    <text evidence="2">The sequence shown here is derived from an EMBL/GenBank/DDBJ whole genome shotgun (WGS) entry which is preliminary data.</text>
</comment>
<dbReference type="Gene3D" id="1.20.120.450">
    <property type="entry name" value="dinb family like domain"/>
    <property type="match status" value="1"/>
</dbReference>
<dbReference type="EMBL" id="PVTI01000026">
    <property type="protein sequence ID" value="PRY54018.1"/>
    <property type="molecule type" value="Genomic_DNA"/>
</dbReference>
<dbReference type="SUPFAM" id="SSF109854">
    <property type="entry name" value="DinB/YfiT-like putative metalloenzymes"/>
    <property type="match status" value="1"/>
</dbReference>
<organism evidence="2 3">
    <name type="scientific">Knoellia remsis</name>
    <dbReference type="NCBI Taxonomy" id="407159"/>
    <lineage>
        <taxon>Bacteria</taxon>
        <taxon>Bacillati</taxon>
        <taxon>Actinomycetota</taxon>
        <taxon>Actinomycetes</taxon>
        <taxon>Micrococcales</taxon>
        <taxon>Intrasporangiaceae</taxon>
        <taxon>Knoellia</taxon>
    </lineage>
</organism>
<accession>A0A2T0U836</accession>
<keyword evidence="3" id="KW-1185">Reference proteome</keyword>
<protein>
    <submittedName>
        <fullName evidence="2">Uncharacterized protein DUF664</fullName>
    </submittedName>
</protein>
<proteinExistence type="predicted"/>
<dbReference type="OrthoDB" id="4548523at2"/>
<sequence>MSDPVPGSDVTPWEPLDGDEADHVLGALERLRWTFRWKADDLGAQQLQATVGASSLSLGGLLKHLAVQEDHAFAAKIAGEPMPDAWADNGWDENPDWEIDSAADDDPQDLYRAYDAAVERSRERLAAPLAAGGLDRPAAITTDRGERVGRRRVLLDLVEEYGRHTGHADLLREAVDGRTGEDPPDGWRPTS</sequence>
<feature type="compositionally biased region" description="Basic and acidic residues" evidence="1">
    <location>
        <begin position="172"/>
        <end position="181"/>
    </location>
</feature>
<dbReference type="InterPro" id="IPR007061">
    <property type="entry name" value="MST-like"/>
</dbReference>
<evidence type="ECO:0000313" key="3">
    <source>
        <dbReference type="Proteomes" id="UP000237822"/>
    </source>
</evidence>
<gene>
    <name evidence="2" type="ORF">BCF74_12632</name>
</gene>
<name>A0A2T0U836_9MICO</name>
<evidence type="ECO:0000256" key="1">
    <source>
        <dbReference type="SAM" id="MobiDB-lite"/>
    </source>
</evidence>
<dbReference type="RefSeq" id="WP_106298578.1">
    <property type="nucleotide sequence ID" value="NZ_PVTI01000026.1"/>
</dbReference>
<reference evidence="2 3" key="1">
    <citation type="submission" date="2018-03" db="EMBL/GenBank/DDBJ databases">
        <title>Genomic Encyclopedia of Archaeal and Bacterial Type Strains, Phase II (KMG-II): from individual species to whole genera.</title>
        <authorList>
            <person name="Goeker M."/>
        </authorList>
    </citation>
    <scope>NUCLEOTIDE SEQUENCE [LARGE SCALE GENOMIC DNA]</scope>
    <source>
        <strain evidence="2 3">ATCC BAA-1496</strain>
    </source>
</reference>